<accession>A0A834WDZ5</accession>
<gene>
    <name evidence="2" type="ORF">G2W53_031442</name>
</gene>
<protein>
    <submittedName>
        <fullName evidence="2">Uncharacterized protein</fullName>
    </submittedName>
</protein>
<evidence type="ECO:0000256" key="1">
    <source>
        <dbReference type="SAM" id="Phobius"/>
    </source>
</evidence>
<proteinExistence type="predicted"/>
<feature type="transmembrane region" description="Helical" evidence="1">
    <location>
        <begin position="21"/>
        <end position="41"/>
    </location>
</feature>
<feature type="transmembrane region" description="Helical" evidence="1">
    <location>
        <begin position="72"/>
        <end position="89"/>
    </location>
</feature>
<name>A0A834WDZ5_9FABA</name>
<reference evidence="2" key="1">
    <citation type="submission" date="2020-09" db="EMBL/GenBank/DDBJ databases">
        <title>Genome-Enabled Discovery of Anthraquinone Biosynthesis in Senna tora.</title>
        <authorList>
            <person name="Kang S.-H."/>
            <person name="Pandey R.P."/>
            <person name="Lee C.-M."/>
            <person name="Sim J.-S."/>
            <person name="Jeong J.-T."/>
            <person name="Choi B.-S."/>
            <person name="Jung M."/>
            <person name="Ginzburg D."/>
            <person name="Zhao K."/>
            <person name="Won S.Y."/>
            <person name="Oh T.-J."/>
            <person name="Yu Y."/>
            <person name="Kim N.-H."/>
            <person name="Lee O.R."/>
            <person name="Lee T.-H."/>
            <person name="Bashyal P."/>
            <person name="Kim T.-S."/>
            <person name="Lee W.-H."/>
            <person name="Kawkins C."/>
            <person name="Kim C.-K."/>
            <person name="Kim J.S."/>
            <person name="Ahn B.O."/>
            <person name="Rhee S.Y."/>
            <person name="Sohng J.K."/>
        </authorList>
    </citation>
    <scope>NUCLEOTIDE SEQUENCE</scope>
    <source>
        <tissue evidence="2">Leaf</tissue>
    </source>
</reference>
<dbReference type="AlphaFoldDB" id="A0A834WDZ5"/>
<comment type="caution">
    <text evidence="2">The sequence shown here is derived from an EMBL/GenBank/DDBJ whole genome shotgun (WGS) entry which is preliminary data.</text>
</comment>
<sequence length="209" mass="23162">MGFIINVHECSVITYSSSPPCYSVTVVYSIEFTVVVYLGFITNLSFDSSFNTTEPEPPSLDLASPRASSSQGVVFATAMALFGTVIPVLRLHKSLPFSLPTLRFYISSSTTTLDIGGLHCNSTSTLAFLGWSHWGMKSKQREKEEGANESGRVTVLVDKAFVVAMQLGAYRKGYWEWELTCHRPFPSTQNDTLSFLQKEQYLREALCSG</sequence>
<keyword evidence="1" id="KW-0472">Membrane</keyword>
<keyword evidence="3" id="KW-1185">Reference proteome</keyword>
<organism evidence="2 3">
    <name type="scientific">Senna tora</name>
    <dbReference type="NCBI Taxonomy" id="362788"/>
    <lineage>
        <taxon>Eukaryota</taxon>
        <taxon>Viridiplantae</taxon>
        <taxon>Streptophyta</taxon>
        <taxon>Embryophyta</taxon>
        <taxon>Tracheophyta</taxon>
        <taxon>Spermatophyta</taxon>
        <taxon>Magnoliopsida</taxon>
        <taxon>eudicotyledons</taxon>
        <taxon>Gunneridae</taxon>
        <taxon>Pentapetalae</taxon>
        <taxon>rosids</taxon>
        <taxon>fabids</taxon>
        <taxon>Fabales</taxon>
        <taxon>Fabaceae</taxon>
        <taxon>Caesalpinioideae</taxon>
        <taxon>Cassia clade</taxon>
        <taxon>Senna</taxon>
    </lineage>
</organism>
<keyword evidence="1" id="KW-1133">Transmembrane helix</keyword>
<keyword evidence="1" id="KW-0812">Transmembrane</keyword>
<evidence type="ECO:0000313" key="2">
    <source>
        <dbReference type="EMBL" id="KAF7817473.1"/>
    </source>
</evidence>
<evidence type="ECO:0000313" key="3">
    <source>
        <dbReference type="Proteomes" id="UP000634136"/>
    </source>
</evidence>
<dbReference type="Proteomes" id="UP000634136">
    <property type="component" value="Unassembled WGS sequence"/>
</dbReference>
<dbReference type="EMBL" id="JAAIUW010000009">
    <property type="protein sequence ID" value="KAF7817473.1"/>
    <property type="molecule type" value="Genomic_DNA"/>
</dbReference>